<gene>
    <name evidence="5" type="ORF">FRD01_06680</name>
</gene>
<name>A0A5B8XNW1_9DELT</name>
<dbReference type="PRINTS" id="PR00081">
    <property type="entry name" value="GDHRDH"/>
</dbReference>
<dbReference type="GO" id="GO:0016491">
    <property type="term" value="F:oxidoreductase activity"/>
    <property type="evidence" value="ECO:0007669"/>
    <property type="project" value="UniProtKB-KW"/>
</dbReference>
<dbReference type="PROSITE" id="PS00061">
    <property type="entry name" value="ADH_SHORT"/>
    <property type="match status" value="1"/>
</dbReference>
<dbReference type="InterPro" id="IPR036291">
    <property type="entry name" value="NAD(P)-bd_dom_sf"/>
</dbReference>
<evidence type="ECO:0000313" key="6">
    <source>
        <dbReference type="Proteomes" id="UP000321595"/>
    </source>
</evidence>
<dbReference type="KEGG" id="bbae:FRD01_06680"/>
<evidence type="ECO:0000256" key="2">
    <source>
        <dbReference type="ARBA" id="ARBA00023002"/>
    </source>
</evidence>
<reference evidence="5 6" key="1">
    <citation type="submission" date="2019-08" db="EMBL/GenBank/DDBJ databases">
        <authorList>
            <person name="Liang Q."/>
        </authorList>
    </citation>
    <scope>NUCLEOTIDE SEQUENCE [LARGE SCALE GENOMIC DNA]</scope>
    <source>
        <strain evidence="5 6">V1718</strain>
    </source>
</reference>
<dbReference type="PRINTS" id="PR00080">
    <property type="entry name" value="SDRFAMILY"/>
</dbReference>
<accession>A0A5B8XNW1</accession>
<dbReference type="Pfam" id="PF00106">
    <property type="entry name" value="adh_short"/>
    <property type="match status" value="1"/>
</dbReference>
<dbReference type="Proteomes" id="UP000321595">
    <property type="component" value="Chromosome"/>
</dbReference>
<dbReference type="SUPFAM" id="SSF51735">
    <property type="entry name" value="NAD(P)-binding Rossmann-fold domains"/>
    <property type="match status" value="1"/>
</dbReference>
<dbReference type="RefSeq" id="WP_146958616.1">
    <property type="nucleotide sequence ID" value="NZ_CP042467.1"/>
</dbReference>
<evidence type="ECO:0000256" key="3">
    <source>
        <dbReference type="RuleBase" id="RU000363"/>
    </source>
</evidence>
<dbReference type="InterPro" id="IPR002347">
    <property type="entry name" value="SDR_fam"/>
</dbReference>
<comment type="similarity">
    <text evidence="1 3">Belongs to the short-chain dehydrogenases/reductases (SDR) family.</text>
</comment>
<evidence type="ECO:0000259" key="4">
    <source>
        <dbReference type="SMART" id="SM00822"/>
    </source>
</evidence>
<dbReference type="SMART" id="SM00822">
    <property type="entry name" value="PKS_KR"/>
    <property type="match status" value="1"/>
</dbReference>
<keyword evidence="2" id="KW-0560">Oxidoreductase</keyword>
<dbReference type="FunFam" id="3.40.50.720:FF:000084">
    <property type="entry name" value="Short-chain dehydrogenase reductase"/>
    <property type="match status" value="1"/>
</dbReference>
<dbReference type="AlphaFoldDB" id="A0A5B8XNW1"/>
<dbReference type="OrthoDB" id="9789083at2"/>
<organism evidence="5 6">
    <name type="scientific">Microvenator marinus</name>
    <dbReference type="NCBI Taxonomy" id="2600177"/>
    <lineage>
        <taxon>Bacteria</taxon>
        <taxon>Deltaproteobacteria</taxon>
        <taxon>Bradymonadales</taxon>
        <taxon>Microvenatoraceae</taxon>
        <taxon>Microvenator</taxon>
    </lineage>
</organism>
<dbReference type="EMBL" id="CP042467">
    <property type="protein sequence ID" value="QED26931.1"/>
    <property type="molecule type" value="Genomic_DNA"/>
</dbReference>
<dbReference type="PANTHER" id="PTHR43391:SF82">
    <property type="entry name" value="OXIDOREDUCTASE SADH-RELATED"/>
    <property type="match status" value="1"/>
</dbReference>
<dbReference type="CDD" id="cd05233">
    <property type="entry name" value="SDR_c"/>
    <property type="match status" value="1"/>
</dbReference>
<dbReference type="InterPro" id="IPR020904">
    <property type="entry name" value="Sc_DH/Rdtase_CS"/>
</dbReference>
<feature type="domain" description="Ketoreductase" evidence="4">
    <location>
        <begin position="7"/>
        <end position="193"/>
    </location>
</feature>
<evidence type="ECO:0000256" key="1">
    <source>
        <dbReference type="ARBA" id="ARBA00006484"/>
    </source>
</evidence>
<dbReference type="PANTHER" id="PTHR43391">
    <property type="entry name" value="RETINOL DEHYDROGENASE-RELATED"/>
    <property type="match status" value="1"/>
</dbReference>
<protein>
    <submittedName>
        <fullName evidence="5">SDR family oxidoreductase</fullName>
    </submittedName>
</protein>
<dbReference type="Gene3D" id="3.40.50.720">
    <property type="entry name" value="NAD(P)-binding Rossmann-like Domain"/>
    <property type="match status" value="1"/>
</dbReference>
<dbReference type="InterPro" id="IPR057326">
    <property type="entry name" value="KR_dom"/>
</dbReference>
<sequence length="278" mass="30698">MSFFQNRVAVITGAASGIGRALALELAQRGARVAISDIDSAGLRVTEGEVLEFGAECLAFDMDVANHESFREFRDLILSRFERVDLLFNNAGVALRSSVEETSREDFDWLMRINFWGVVSGTQLFLEPMRAQNSGHIINISSVFGIIGVPTQAAYNASKFAVRGFTEALRQELVLEKSGVKASCVHPGGIKTNIARNGRMRALSRFDESQDPVKSFDKMARTTPEDAAKIILRGVERGDARVLVGADAHAIDLVQRLLPVRYQSLVMRFFAQSFRPKA</sequence>
<proteinExistence type="inferred from homology"/>
<evidence type="ECO:0000313" key="5">
    <source>
        <dbReference type="EMBL" id="QED26931.1"/>
    </source>
</evidence>
<keyword evidence="6" id="KW-1185">Reference proteome</keyword>